<accession>A0A6S7JAP0</accession>
<sequence length="190" mass="21425">NSTVEDQIRSDMVFAHKLEEEINVSSEEELPLGLQLSTAPAHESLGQALKQNCVKFSFGTERLNLYAQRSKVWKRALNEIQDNTVKTVQSTQMKVEFIGEPAVDTSGPTREMFSIVFKQVSESGVTRGEPPNITFMHDQQALNNSHYKVMGQSLLKCGTGLHFFCPILANYIVSKEYKPMSEENVRLKIN</sequence>
<name>A0A6S7JAP0_PARCT</name>
<keyword evidence="3" id="KW-0436">Ligase</keyword>
<dbReference type="EMBL" id="CACRXK020008213">
    <property type="protein sequence ID" value="CAB4014242.1"/>
    <property type="molecule type" value="Genomic_DNA"/>
</dbReference>
<dbReference type="GO" id="GO:0016874">
    <property type="term" value="F:ligase activity"/>
    <property type="evidence" value="ECO:0007669"/>
    <property type="project" value="UniProtKB-KW"/>
</dbReference>
<keyword evidence="1 2" id="KW-0833">Ubl conjugation pathway</keyword>
<dbReference type="Proteomes" id="UP001152795">
    <property type="component" value="Unassembled WGS sequence"/>
</dbReference>
<feature type="non-terminal residue" evidence="3">
    <location>
        <position position="1"/>
    </location>
</feature>
<evidence type="ECO:0000313" key="4">
    <source>
        <dbReference type="Proteomes" id="UP001152795"/>
    </source>
</evidence>
<reference evidence="3" key="1">
    <citation type="submission" date="2020-04" db="EMBL/GenBank/DDBJ databases">
        <authorList>
            <person name="Alioto T."/>
            <person name="Alioto T."/>
            <person name="Gomez Garrido J."/>
        </authorList>
    </citation>
    <scope>NUCLEOTIDE SEQUENCE</scope>
    <source>
        <strain evidence="3">A484AB</strain>
    </source>
</reference>
<dbReference type="GO" id="GO:0004842">
    <property type="term" value="F:ubiquitin-protein transferase activity"/>
    <property type="evidence" value="ECO:0007669"/>
    <property type="project" value="InterPro"/>
</dbReference>
<evidence type="ECO:0000313" key="3">
    <source>
        <dbReference type="EMBL" id="CAB4014242.1"/>
    </source>
</evidence>
<gene>
    <name evidence="3" type="ORF">PACLA_8A051648</name>
</gene>
<dbReference type="InterPro" id="IPR000569">
    <property type="entry name" value="HECT_dom"/>
</dbReference>
<proteinExistence type="predicted"/>
<dbReference type="Gene3D" id="3.90.1750.10">
    <property type="entry name" value="Hect, E3 ligase catalytic domains"/>
    <property type="match status" value="1"/>
</dbReference>
<evidence type="ECO:0000256" key="1">
    <source>
        <dbReference type="ARBA" id="ARBA00022786"/>
    </source>
</evidence>
<keyword evidence="4" id="KW-1185">Reference proteome</keyword>
<dbReference type="SUPFAM" id="SSF56204">
    <property type="entry name" value="Hect, E3 ligase catalytic domain"/>
    <property type="match status" value="1"/>
</dbReference>
<organism evidence="3 4">
    <name type="scientific">Paramuricea clavata</name>
    <name type="common">Red gorgonian</name>
    <name type="synonym">Violescent sea-whip</name>
    <dbReference type="NCBI Taxonomy" id="317549"/>
    <lineage>
        <taxon>Eukaryota</taxon>
        <taxon>Metazoa</taxon>
        <taxon>Cnidaria</taxon>
        <taxon>Anthozoa</taxon>
        <taxon>Octocorallia</taxon>
        <taxon>Malacalcyonacea</taxon>
        <taxon>Plexauridae</taxon>
        <taxon>Paramuricea</taxon>
    </lineage>
</organism>
<comment type="caution">
    <text evidence="2">Lacks conserved residue(s) required for the propagation of feature annotation.</text>
</comment>
<dbReference type="InterPro" id="IPR035983">
    <property type="entry name" value="Hect_E3_ubiquitin_ligase"/>
</dbReference>
<comment type="caution">
    <text evidence="3">The sequence shown here is derived from an EMBL/GenBank/DDBJ whole genome shotgun (WGS) entry which is preliminary data.</text>
</comment>
<evidence type="ECO:0000256" key="2">
    <source>
        <dbReference type="PROSITE-ProRule" id="PRU00104"/>
    </source>
</evidence>
<dbReference type="AlphaFoldDB" id="A0A6S7JAP0"/>
<dbReference type="PROSITE" id="PS50237">
    <property type="entry name" value="HECT"/>
    <property type="match status" value="1"/>
</dbReference>
<protein>
    <submittedName>
        <fullName evidence="3">G2 M phase-specific E3 ubiquitin- ligase</fullName>
    </submittedName>
</protein>